<evidence type="ECO:0000256" key="1">
    <source>
        <dbReference type="SAM" id="MobiDB-lite"/>
    </source>
</evidence>
<evidence type="ECO:0000313" key="3">
    <source>
        <dbReference type="Proteomes" id="UP001159428"/>
    </source>
</evidence>
<name>A0AAU9XQ34_9CNID</name>
<proteinExistence type="predicted"/>
<comment type="caution">
    <text evidence="2">The sequence shown here is derived from an EMBL/GenBank/DDBJ whole genome shotgun (WGS) entry which is preliminary data.</text>
</comment>
<dbReference type="AlphaFoldDB" id="A0AAU9XQ34"/>
<sequence>MVQTVENILQKCDENKEDPYLALLSYRATPLDHQLKSPAELLTNRKFKTRLPACHRVLLNHSHHEVMKSKLIARQEKQAHYYNQHSGPPKKPFEADQPIRTYNHHSQTWEPGIIVKPAKQPRSYIIRSSSTGTTYRRTRAQLKPDTTAVRGTQCQRVKPQYTKVLRYLSRQLVLPQSVTHRHRTKTVQPPDQDLAKQCH</sequence>
<evidence type="ECO:0000313" key="2">
    <source>
        <dbReference type="EMBL" id="CAH3154579.1"/>
    </source>
</evidence>
<dbReference type="EMBL" id="CALNXJ010000056">
    <property type="protein sequence ID" value="CAH3154579.1"/>
    <property type="molecule type" value="Genomic_DNA"/>
</dbReference>
<dbReference type="Proteomes" id="UP001159428">
    <property type="component" value="Unassembled WGS sequence"/>
</dbReference>
<protein>
    <submittedName>
        <fullName evidence="2">Uncharacterized protein</fullName>
    </submittedName>
</protein>
<dbReference type="PANTHER" id="PTHR33244">
    <property type="entry name" value="INTEGRASE CATALYTIC DOMAIN-CONTAINING PROTEIN-RELATED"/>
    <property type="match status" value="1"/>
</dbReference>
<organism evidence="2 3">
    <name type="scientific">Pocillopora meandrina</name>
    <dbReference type="NCBI Taxonomy" id="46732"/>
    <lineage>
        <taxon>Eukaryota</taxon>
        <taxon>Metazoa</taxon>
        <taxon>Cnidaria</taxon>
        <taxon>Anthozoa</taxon>
        <taxon>Hexacorallia</taxon>
        <taxon>Scleractinia</taxon>
        <taxon>Astrocoeniina</taxon>
        <taxon>Pocilloporidae</taxon>
        <taxon>Pocillopora</taxon>
    </lineage>
</organism>
<keyword evidence="3" id="KW-1185">Reference proteome</keyword>
<reference evidence="2 3" key="1">
    <citation type="submission" date="2022-05" db="EMBL/GenBank/DDBJ databases">
        <authorList>
            <consortium name="Genoscope - CEA"/>
            <person name="William W."/>
        </authorList>
    </citation>
    <scope>NUCLEOTIDE SEQUENCE [LARGE SCALE GENOMIC DNA]</scope>
</reference>
<feature type="region of interest" description="Disordered" evidence="1">
    <location>
        <begin position="179"/>
        <end position="199"/>
    </location>
</feature>
<gene>
    <name evidence="2" type="ORF">PMEA_00027611</name>
</gene>
<accession>A0AAU9XQ34</accession>
<dbReference type="PANTHER" id="PTHR33244:SF3">
    <property type="entry name" value="PEPTIDASE A2 DOMAIN-CONTAINING PROTEIN"/>
    <property type="match status" value="1"/>
</dbReference>